<dbReference type="CDD" id="cd17536">
    <property type="entry name" value="REC_YesN-like"/>
    <property type="match status" value="1"/>
</dbReference>
<dbReference type="AlphaFoldDB" id="A0A9D1JYZ2"/>
<organism evidence="9 10">
    <name type="scientific">Candidatus Merdivicinus excrementipullorum</name>
    <dbReference type="NCBI Taxonomy" id="2840867"/>
    <lineage>
        <taxon>Bacteria</taxon>
        <taxon>Bacillati</taxon>
        <taxon>Bacillota</taxon>
        <taxon>Clostridia</taxon>
        <taxon>Eubacteriales</taxon>
        <taxon>Oscillospiraceae</taxon>
        <taxon>Oscillospiraceae incertae sedis</taxon>
        <taxon>Candidatus Merdivicinus</taxon>
    </lineage>
</organism>
<sequence length="254" mass="29359">MYRFIFVDDEDLARQLFEEIMDFKRFGFELVQTFGSAESALDYLEKNPVDAVITDIKMGQMSGIGLCEKARSLYPEIQLVLLTGYRDFDYARQAIRQNVFDYLVKPTSYADLESLFTRLREYLDARAQSSPKTAPEEPEYQGLIQKMRQLAKENYDTGFSLEKAAETLAMSPAYLSRLFKQQCGKNYSDYLTELRIQRVKELLADPTVKVYEAGYQVGYKNTQHFYKIFKQATGMTPTEYRLAHTKGAGQEETD</sequence>
<dbReference type="PANTHER" id="PTHR43280:SF10">
    <property type="entry name" value="REGULATORY PROTEIN POCR"/>
    <property type="match status" value="1"/>
</dbReference>
<dbReference type="Gene3D" id="3.40.50.2300">
    <property type="match status" value="1"/>
</dbReference>
<evidence type="ECO:0000313" key="9">
    <source>
        <dbReference type="EMBL" id="HIS75696.1"/>
    </source>
</evidence>
<reference evidence="9" key="1">
    <citation type="submission" date="2020-10" db="EMBL/GenBank/DDBJ databases">
        <authorList>
            <person name="Gilroy R."/>
        </authorList>
    </citation>
    <scope>NUCLEOTIDE SEQUENCE</scope>
    <source>
        <strain evidence="9">CHK199-13235</strain>
    </source>
</reference>
<evidence type="ECO:0000256" key="1">
    <source>
        <dbReference type="ARBA" id="ARBA00018672"/>
    </source>
</evidence>
<keyword evidence="6" id="KW-0597">Phosphoprotein</keyword>
<evidence type="ECO:0000256" key="3">
    <source>
        <dbReference type="ARBA" id="ARBA00023125"/>
    </source>
</evidence>
<dbReference type="Proteomes" id="UP000824002">
    <property type="component" value="Unassembled WGS sequence"/>
</dbReference>
<dbReference type="InterPro" id="IPR018060">
    <property type="entry name" value="HTH_AraC"/>
</dbReference>
<evidence type="ECO:0000256" key="4">
    <source>
        <dbReference type="ARBA" id="ARBA00023163"/>
    </source>
</evidence>
<dbReference type="Pfam" id="PF12833">
    <property type="entry name" value="HTH_18"/>
    <property type="match status" value="1"/>
</dbReference>
<keyword evidence="3" id="KW-0238">DNA-binding</keyword>
<keyword evidence="4" id="KW-0804">Transcription</keyword>
<dbReference type="GO" id="GO:0003700">
    <property type="term" value="F:DNA-binding transcription factor activity"/>
    <property type="evidence" value="ECO:0007669"/>
    <property type="project" value="InterPro"/>
</dbReference>
<dbReference type="GO" id="GO:0043565">
    <property type="term" value="F:sequence-specific DNA binding"/>
    <property type="evidence" value="ECO:0007669"/>
    <property type="project" value="InterPro"/>
</dbReference>
<accession>A0A9D1JYZ2</accession>
<feature type="domain" description="HTH araC/xylS-type" evidence="7">
    <location>
        <begin position="145"/>
        <end position="243"/>
    </location>
</feature>
<protein>
    <recommendedName>
        <fullName evidence="1">Stage 0 sporulation protein A homolog</fullName>
    </recommendedName>
</protein>
<dbReference type="Gene3D" id="1.10.10.60">
    <property type="entry name" value="Homeodomain-like"/>
    <property type="match status" value="2"/>
</dbReference>
<keyword evidence="2" id="KW-0805">Transcription regulation</keyword>
<proteinExistence type="predicted"/>
<dbReference type="SUPFAM" id="SSF46689">
    <property type="entry name" value="Homeodomain-like"/>
    <property type="match status" value="2"/>
</dbReference>
<dbReference type="PROSITE" id="PS50110">
    <property type="entry name" value="RESPONSE_REGULATORY"/>
    <property type="match status" value="1"/>
</dbReference>
<evidence type="ECO:0000259" key="7">
    <source>
        <dbReference type="PROSITE" id="PS01124"/>
    </source>
</evidence>
<dbReference type="SMART" id="SM00448">
    <property type="entry name" value="REC"/>
    <property type="match status" value="1"/>
</dbReference>
<dbReference type="SUPFAM" id="SSF52172">
    <property type="entry name" value="CheY-like"/>
    <property type="match status" value="1"/>
</dbReference>
<dbReference type="PROSITE" id="PS00041">
    <property type="entry name" value="HTH_ARAC_FAMILY_1"/>
    <property type="match status" value="1"/>
</dbReference>
<gene>
    <name evidence="9" type="ORF">IAB51_02700</name>
</gene>
<dbReference type="PANTHER" id="PTHR43280">
    <property type="entry name" value="ARAC-FAMILY TRANSCRIPTIONAL REGULATOR"/>
    <property type="match status" value="1"/>
</dbReference>
<comment type="caution">
    <text evidence="9">The sequence shown here is derived from an EMBL/GenBank/DDBJ whole genome shotgun (WGS) entry which is preliminary data.</text>
</comment>
<dbReference type="PROSITE" id="PS01124">
    <property type="entry name" value="HTH_ARAC_FAMILY_2"/>
    <property type="match status" value="1"/>
</dbReference>
<dbReference type="SMART" id="SM00342">
    <property type="entry name" value="HTH_ARAC"/>
    <property type="match status" value="1"/>
</dbReference>
<dbReference type="PRINTS" id="PR00032">
    <property type="entry name" value="HTHARAC"/>
</dbReference>
<dbReference type="GO" id="GO:0000160">
    <property type="term" value="P:phosphorelay signal transduction system"/>
    <property type="evidence" value="ECO:0007669"/>
    <property type="project" value="InterPro"/>
</dbReference>
<dbReference type="InterPro" id="IPR020449">
    <property type="entry name" value="Tscrpt_reg_AraC-type_HTH"/>
</dbReference>
<evidence type="ECO:0000313" key="10">
    <source>
        <dbReference type="Proteomes" id="UP000824002"/>
    </source>
</evidence>
<evidence type="ECO:0000256" key="5">
    <source>
        <dbReference type="ARBA" id="ARBA00024867"/>
    </source>
</evidence>
<evidence type="ECO:0000259" key="8">
    <source>
        <dbReference type="PROSITE" id="PS50110"/>
    </source>
</evidence>
<reference evidence="9" key="2">
    <citation type="journal article" date="2021" name="PeerJ">
        <title>Extensive microbial diversity within the chicken gut microbiome revealed by metagenomics and culture.</title>
        <authorList>
            <person name="Gilroy R."/>
            <person name="Ravi A."/>
            <person name="Getino M."/>
            <person name="Pursley I."/>
            <person name="Horton D.L."/>
            <person name="Alikhan N.F."/>
            <person name="Baker D."/>
            <person name="Gharbi K."/>
            <person name="Hall N."/>
            <person name="Watson M."/>
            <person name="Adriaenssens E.M."/>
            <person name="Foster-Nyarko E."/>
            <person name="Jarju S."/>
            <person name="Secka A."/>
            <person name="Antonio M."/>
            <person name="Oren A."/>
            <person name="Chaudhuri R.R."/>
            <person name="La Ragione R."/>
            <person name="Hildebrand F."/>
            <person name="Pallen M.J."/>
        </authorList>
    </citation>
    <scope>NUCLEOTIDE SEQUENCE</scope>
    <source>
        <strain evidence="9">CHK199-13235</strain>
    </source>
</reference>
<dbReference type="InterPro" id="IPR001789">
    <property type="entry name" value="Sig_transdc_resp-reg_receiver"/>
</dbReference>
<feature type="modified residue" description="4-aspartylphosphate" evidence="6">
    <location>
        <position position="55"/>
    </location>
</feature>
<evidence type="ECO:0000256" key="2">
    <source>
        <dbReference type="ARBA" id="ARBA00023015"/>
    </source>
</evidence>
<dbReference type="InterPro" id="IPR009057">
    <property type="entry name" value="Homeodomain-like_sf"/>
</dbReference>
<feature type="domain" description="Response regulatory" evidence="8">
    <location>
        <begin position="3"/>
        <end position="120"/>
    </location>
</feature>
<evidence type="ECO:0000256" key="6">
    <source>
        <dbReference type="PROSITE-ProRule" id="PRU00169"/>
    </source>
</evidence>
<dbReference type="InterPro" id="IPR018062">
    <property type="entry name" value="HTH_AraC-typ_CS"/>
</dbReference>
<dbReference type="EMBL" id="DVJP01000022">
    <property type="protein sequence ID" value="HIS75696.1"/>
    <property type="molecule type" value="Genomic_DNA"/>
</dbReference>
<name>A0A9D1JYZ2_9FIRM</name>
<dbReference type="Pfam" id="PF00072">
    <property type="entry name" value="Response_reg"/>
    <property type="match status" value="1"/>
</dbReference>
<comment type="function">
    <text evidence="5">May play the central regulatory role in sporulation. It may be an element of the effector pathway responsible for the activation of sporulation genes in response to nutritional stress. Spo0A may act in concert with spo0H (a sigma factor) to control the expression of some genes that are critical to the sporulation process.</text>
</comment>
<dbReference type="InterPro" id="IPR011006">
    <property type="entry name" value="CheY-like_superfamily"/>
</dbReference>